<dbReference type="HOGENOM" id="CLU_037501_2_0_6"/>
<evidence type="ECO:0000256" key="6">
    <source>
        <dbReference type="ARBA" id="ARBA00022692"/>
    </source>
</evidence>
<dbReference type="PROSITE" id="PS50005">
    <property type="entry name" value="TPR"/>
    <property type="match status" value="1"/>
</dbReference>
<evidence type="ECO:0000256" key="1">
    <source>
        <dbReference type="ARBA" id="ARBA00002962"/>
    </source>
</evidence>
<comment type="function">
    <text evidence="1">Involved in a late step of protoheme IX synthesis.</text>
</comment>
<proteinExistence type="predicted"/>
<dbReference type="Proteomes" id="UP000001971">
    <property type="component" value="Chromosome"/>
</dbReference>
<evidence type="ECO:0000256" key="8">
    <source>
        <dbReference type="ARBA" id="ARBA00023136"/>
    </source>
</evidence>
<evidence type="ECO:0000256" key="3">
    <source>
        <dbReference type="ARBA" id="ARBA00004744"/>
    </source>
</evidence>
<dbReference type="RefSeq" id="WP_002211462.1">
    <property type="nucleotide sequence ID" value="NC_008150.1"/>
</dbReference>
<evidence type="ECO:0000256" key="2">
    <source>
        <dbReference type="ARBA" id="ARBA00004429"/>
    </source>
</evidence>
<comment type="subcellular location">
    <subcellularLocation>
        <location evidence="2">Cell inner membrane</location>
        <topology evidence="2">Multi-pass membrane protein</topology>
    </subcellularLocation>
</comment>
<evidence type="ECO:0000313" key="13">
    <source>
        <dbReference type="EMBL" id="ABG12138.1"/>
    </source>
</evidence>
<name>A0A0E1NTD6_YERPA</name>
<dbReference type="Gene3D" id="1.25.40.10">
    <property type="entry name" value="Tetratricopeptide repeat domain"/>
    <property type="match status" value="1"/>
</dbReference>
<keyword evidence="9" id="KW-0627">Porphyrin biosynthesis</keyword>
<evidence type="ECO:0000256" key="5">
    <source>
        <dbReference type="ARBA" id="ARBA00022519"/>
    </source>
</evidence>
<dbReference type="GO" id="GO:0005886">
    <property type="term" value="C:plasma membrane"/>
    <property type="evidence" value="ECO:0007669"/>
    <property type="project" value="UniProtKB-SubCell"/>
</dbReference>
<reference evidence="13 14" key="1">
    <citation type="journal article" date="2006" name="J. Bacteriol.">
        <title>Complete genome sequence of Yersinia pestis strains Antiqua and Nepal516: evidence of gene reduction in an emerging pathogen.</title>
        <authorList>
            <person name="Chain P.S."/>
            <person name="Hu P."/>
            <person name="Malfatti S.A."/>
            <person name="Radnedge L."/>
            <person name="Larimer F."/>
            <person name="Vergez L.M."/>
            <person name="Worsham P."/>
            <person name="Chu M.C."/>
            <person name="Andersen G.L."/>
        </authorList>
    </citation>
    <scope>NUCLEOTIDE SEQUENCE [LARGE SCALE GENOMIC DNA]</scope>
    <source>
        <strain evidence="13 14">Antiqua</strain>
    </source>
</reference>
<dbReference type="GO" id="GO:0042168">
    <property type="term" value="P:heme metabolic process"/>
    <property type="evidence" value="ECO:0007669"/>
    <property type="project" value="InterPro"/>
</dbReference>
<dbReference type="KEGG" id="ypa:YPA_0169"/>
<feature type="transmembrane region" description="Helical" evidence="11">
    <location>
        <begin position="41"/>
        <end position="62"/>
    </location>
</feature>
<keyword evidence="5" id="KW-0997">Cell inner membrane</keyword>
<keyword evidence="8 11" id="KW-0472">Membrane</keyword>
<keyword evidence="7 11" id="KW-1133">Transmembrane helix</keyword>
<dbReference type="EMBL" id="CP000308">
    <property type="protein sequence ID" value="ABG12138.1"/>
    <property type="molecule type" value="Genomic_DNA"/>
</dbReference>
<accession>A0A0E1NTD6</accession>
<keyword evidence="6 11" id="KW-0812">Transmembrane</keyword>
<dbReference type="InterPro" id="IPR011990">
    <property type="entry name" value="TPR-like_helical_dom_sf"/>
</dbReference>
<evidence type="ECO:0000256" key="11">
    <source>
        <dbReference type="SAM" id="Phobius"/>
    </source>
</evidence>
<dbReference type="InterPro" id="IPR019734">
    <property type="entry name" value="TPR_rpt"/>
</dbReference>
<dbReference type="GO" id="GO:0006779">
    <property type="term" value="P:porphyrin-containing compound biosynthetic process"/>
    <property type="evidence" value="ECO:0007669"/>
    <property type="project" value="UniProtKB-KW"/>
</dbReference>
<evidence type="ECO:0000313" key="14">
    <source>
        <dbReference type="Proteomes" id="UP000001971"/>
    </source>
</evidence>
<dbReference type="PATRIC" id="fig|360102.15.peg.3163"/>
<keyword evidence="10" id="KW-0802">TPR repeat</keyword>
<evidence type="ECO:0000256" key="9">
    <source>
        <dbReference type="ARBA" id="ARBA00023244"/>
    </source>
</evidence>
<dbReference type="InterPro" id="IPR005254">
    <property type="entry name" value="Heme_biosyn_assoc_TPR_pro"/>
</dbReference>
<dbReference type="GeneID" id="57974857"/>
<dbReference type="AlphaFoldDB" id="A0A0E1NTD6"/>
<dbReference type="SUPFAM" id="SSF48452">
    <property type="entry name" value="TPR-like"/>
    <property type="match status" value="1"/>
</dbReference>
<gene>
    <name evidence="13" type="ordered locus">YPA_0169</name>
</gene>
<protein>
    <submittedName>
        <fullName evidence="13">Putative protoheme IX biogenesis protein</fullName>
    </submittedName>
</protein>
<feature type="domain" description="HemY N-terminal" evidence="12">
    <location>
        <begin position="26"/>
        <end position="132"/>
    </location>
</feature>
<dbReference type="InterPro" id="IPR010817">
    <property type="entry name" value="HemY_N"/>
</dbReference>
<organism evidence="13 14">
    <name type="scientific">Yersinia pestis bv. Antiqua (strain Antiqua)</name>
    <dbReference type="NCBI Taxonomy" id="360102"/>
    <lineage>
        <taxon>Bacteria</taxon>
        <taxon>Pseudomonadati</taxon>
        <taxon>Pseudomonadota</taxon>
        <taxon>Gammaproteobacteria</taxon>
        <taxon>Enterobacterales</taxon>
        <taxon>Yersiniaceae</taxon>
        <taxon>Yersinia</taxon>
    </lineage>
</organism>
<evidence type="ECO:0000256" key="10">
    <source>
        <dbReference type="PROSITE-ProRule" id="PRU00339"/>
    </source>
</evidence>
<dbReference type="NCBIfam" id="TIGR00540">
    <property type="entry name" value="TPR_hemY_coli"/>
    <property type="match status" value="1"/>
</dbReference>
<dbReference type="NCBIfam" id="NF008017">
    <property type="entry name" value="PRK10747.1"/>
    <property type="match status" value="1"/>
</dbReference>
<comment type="pathway">
    <text evidence="3">Porphyrin-containing compound metabolism; protoheme biosynthesis.</text>
</comment>
<evidence type="ECO:0000259" key="12">
    <source>
        <dbReference type="Pfam" id="PF07219"/>
    </source>
</evidence>
<evidence type="ECO:0000256" key="7">
    <source>
        <dbReference type="ARBA" id="ARBA00022989"/>
    </source>
</evidence>
<sequence length="406" mass="45866" precursor="true">MLRVLLLFLVLTVGIVLGPMLAGHQGYVLIQTDNYNVTTSVTGLAIMLVLLLVAFFIVEWVLRRIFRTGARTRGWFLGRKRTRARNQMKAALIKLAEGDFLQVEKLLTRNADHAEQPMVNYLLAAEAAQQRGDEFRTNQYLERAAEVADGDQLPVNITRVRIQLAQGHIHAARHGVDRLLDQAPRHPEVLRLAEQAYLRSGAYRSLLDILPAMSKTQIHTPEEVAALEQQAYIGIMNQCMADEGSEGLKRWWKDQSRKVRNEIPLQVALAEHLIECDDHDVAQKIILDSLKHQYDERLALLIPRLKAGNPEPLEKSLRQQIKQHGATPLLNSTLGQLMLKHGEWEKASEAFKAALAQRPDGYDYAWLADALDKLHRPEDAAQARREGLLLTLRQNGESSALTKLIH</sequence>
<dbReference type="UniPathway" id="UPA00252"/>
<keyword evidence="4" id="KW-1003">Cell membrane</keyword>
<dbReference type="Pfam" id="PF07219">
    <property type="entry name" value="HemY_N"/>
    <property type="match status" value="1"/>
</dbReference>
<feature type="repeat" description="TPR" evidence="10">
    <location>
        <begin position="328"/>
        <end position="361"/>
    </location>
</feature>
<evidence type="ECO:0000256" key="4">
    <source>
        <dbReference type="ARBA" id="ARBA00022475"/>
    </source>
</evidence>